<reference evidence="2 4" key="1">
    <citation type="submission" date="2014-11" db="EMBL/GenBank/DDBJ databases">
        <title>Genetic blueprint of the zoonotic pathogen Toxocara canis.</title>
        <authorList>
            <person name="Zhu X.-Q."/>
            <person name="Korhonen P.K."/>
            <person name="Cai H."/>
            <person name="Young N.D."/>
            <person name="Nejsum P."/>
            <person name="von Samson-Himmelstjerna G."/>
            <person name="Boag P.R."/>
            <person name="Tan P."/>
            <person name="Li Q."/>
            <person name="Min J."/>
            <person name="Yang Y."/>
            <person name="Wang X."/>
            <person name="Fang X."/>
            <person name="Hall R.S."/>
            <person name="Hofmann A."/>
            <person name="Sternberg P.W."/>
            <person name="Jex A.R."/>
            <person name="Gasser R.B."/>
        </authorList>
    </citation>
    <scope>NUCLEOTIDE SEQUENCE [LARGE SCALE GENOMIC DNA]</scope>
    <source>
        <strain evidence="2">PN_DK_2014</strain>
    </source>
</reference>
<dbReference type="EMBL" id="JPKZ01001407">
    <property type="protein sequence ID" value="KHN82131.1"/>
    <property type="molecule type" value="Genomic_DNA"/>
</dbReference>
<protein>
    <submittedName>
        <fullName evidence="2">Uncharacterized protein</fullName>
    </submittedName>
</protein>
<dbReference type="AlphaFoldDB" id="A0A0B2VL60"/>
<dbReference type="EMBL" id="JPKZ01001407">
    <property type="protein sequence ID" value="KHN82134.1"/>
    <property type="molecule type" value="Genomic_DNA"/>
</dbReference>
<dbReference type="Proteomes" id="UP000031036">
    <property type="component" value="Unassembled WGS sequence"/>
</dbReference>
<sequence>MHALSRKVLPNALTPEVNEWGVNQNSIFAHVARTSALLRNLVHMVYCVRVHAAAQETIWCKVQPPSNVDAFNQTAAKEKSEDDGTPCSACVNRQRTQNECAAHRNVRAGVMRRAQ</sequence>
<accession>A0A0B2VL60</accession>
<proteinExistence type="predicted"/>
<evidence type="ECO:0000313" key="2">
    <source>
        <dbReference type="EMBL" id="KHN82134.1"/>
    </source>
</evidence>
<evidence type="ECO:0000313" key="3">
    <source>
        <dbReference type="EMBL" id="VDM37479.1"/>
    </source>
</evidence>
<evidence type="ECO:0000313" key="1">
    <source>
        <dbReference type="EMBL" id="KHN82131.1"/>
    </source>
</evidence>
<name>A0A0B2VL60_TOXCA</name>
<organism evidence="2 4">
    <name type="scientific">Toxocara canis</name>
    <name type="common">Canine roundworm</name>
    <dbReference type="NCBI Taxonomy" id="6265"/>
    <lineage>
        <taxon>Eukaryota</taxon>
        <taxon>Metazoa</taxon>
        <taxon>Ecdysozoa</taxon>
        <taxon>Nematoda</taxon>
        <taxon>Chromadorea</taxon>
        <taxon>Rhabditida</taxon>
        <taxon>Spirurina</taxon>
        <taxon>Ascaridomorpha</taxon>
        <taxon>Ascaridoidea</taxon>
        <taxon>Toxocaridae</taxon>
        <taxon>Toxocara</taxon>
    </lineage>
</organism>
<reference evidence="3" key="2">
    <citation type="submission" date="2018-11" db="EMBL/GenBank/DDBJ databases">
        <authorList>
            <consortium name="Pathogen Informatics"/>
        </authorList>
    </citation>
    <scope>NUCLEOTIDE SEQUENCE [LARGE SCALE GENOMIC DNA]</scope>
</reference>
<evidence type="ECO:0000313" key="4">
    <source>
        <dbReference type="Proteomes" id="UP000031036"/>
    </source>
</evidence>
<dbReference type="EMBL" id="UYWY01019450">
    <property type="protein sequence ID" value="VDM37479.1"/>
    <property type="molecule type" value="Genomic_DNA"/>
</dbReference>
<keyword evidence="4" id="KW-1185">Reference proteome</keyword>
<gene>
    <name evidence="1" type="ORF">Tcan_05007</name>
    <name evidence="2" type="ORF">Tcan_05011</name>
    <name evidence="3" type="ORF">TCNE_LOCUS6184</name>
</gene>